<dbReference type="OrthoDB" id="2132119at2759"/>
<feature type="region of interest" description="Disordered" evidence="1">
    <location>
        <begin position="184"/>
        <end position="230"/>
    </location>
</feature>
<proteinExistence type="predicted"/>
<keyword evidence="3" id="KW-1185">Reference proteome</keyword>
<feature type="compositionally biased region" description="Pro residues" evidence="1">
    <location>
        <begin position="186"/>
        <end position="215"/>
    </location>
</feature>
<evidence type="ECO:0000256" key="1">
    <source>
        <dbReference type="SAM" id="MobiDB-lite"/>
    </source>
</evidence>
<accession>A0A553QD15</accession>
<comment type="caution">
    <text evidence="2">The sequence shown here is derived from an EMBL/GenBank/DDBJ whole genome shotgun (WGS) entry which is preliminary data.</text>
</comment>
<organism evidence="2 3">
    <name type="scientific">Danionella cerebrum</name>
    <dbReference type="NCBI Taxonomy" id="2873325"/>
    <lineage>
        <taxon>Eukaryota</taxon>
        <taxon>Metazoa</taxon>
        <taxon>Chordata</taxon>
        <taxon>Craniata</taxon>
        <taxon>Vertebrata</taxon>
        <taxon>Euteleostomi</taxon>
        <taxon>Actinopterygii</taxon>
        <taxon>Neopterygii</taxon>
        <taxon>Teleostei</taxon>
        <taxon>Ostariophysi</taxon>
        <taxon>Cypriniformes</taxon>
        <taxon>Danionidae</taxon>
        <taxon>Danioninae</taxon>
        <taxon>Danionella</taxon>
    </lineage>
</organism>
<evidence type="ECO:0000313" key="3">
    <source>
        <dbReference type="Proteomes" id="UP000316079"/>
    </source>
</evidence>
<dbReference type="AlphaFoldDB" id="A0A553QD15"/>
<evidence type="ECO:0000313" key="2">
    <source>
        <dbReference type="EMBL" id="TRY87817.1"/>
    </source>
</evidence>
<sequence length="230" mass="25246">MKPRPVLSLPRELGGMGGPSRATLLTRLSISSARSSQFRAKERLPVLFIIRTPVLHTTLKTSAQKSPAFPVTVLRGGARSSSQLVQLKLEPLQFCNQLILRETRVKHEDGVALRQTKISNQTEERTRLVECCNPLGELGFNLRQRLCPLKGLHLPALNAVTQQLDNPQLFSISFTRCPHLAFHKQLPPPIPPAPPPMPPPPPAGEDGPPPAPPRPSSEMVGITSHIILRP</sequence>
<name>A0A553QD15_9TELE</name>
<protein>
    <submittedName>
        <fullName evidence="2">Uncharacterized protein</fullName>
    </submittedName>
</protein>
<dbReference type="Proteomes" id="UP000316079">
    <property type="component" value="Unassembled WGS sequence"/>
</dbReference>
<dbReference type="EMBL" id="SRMA01026094">
    <property type="protein sequence ID" value="TRY87817.1"/>
    <property type="molecule type" value="Genomic_DNA"/>
</dbReference>
<gene>
    <name evidence="2" type="ORF">DNTS_015720</name>
</gene>
<reference evidence="2 3" key="1">
    <citation type="journal article" date="2019" name="Sci. Data">
        <title>Hybrid genome assembly and annotation of Danionella translucida.</title>
        <authorList>
            <person name="Kadobianskyi M."/>
            <person name="Schulze L."/>
            <person name="Schuelke M."/>
            <person name="Judkewitz B."/>
        </authorList>
    </citation>
    <scope>NUCLEOTIDE SEQUENCE [LARGE SCALE GENOMIC DNA]</scope>
    <source>
        <strain evidence="2 3">Bolton</strain>
    </source>
</reference>